<evidence type="ECO:0000313" key="6">
    <source>
        <dbReference type="EMBL" id="CAF9935057.1"/>
    </source>
</evidence>
<evidence type="ECO:0000313" key="7">
    <source>
        <dbReference type="Proteomes" id="UP000664203"/>
    </source>
</evidence>
<organism evidence="6 7">
    <name type="scientific">Alectoria fallacina</name>
    <dbReference type="NCBI Taxonomy" id="1903189"/>
    <lineage>
        <taxon>Eukaryota</taxon>
        <taxon>Fungi</taxon>
        <taxon>Dikarya</taxon>
        <taxon>Ascomycota</taxon>
        <taxon>Pezizomycotina</taxon>
        <taxon>Lecanoromycetes</taxon>
        <taxon>OSLEUM clade</taxon>
        <taxon>Lecanoromycetidae</taxon>
        <taxon>Lecanorales</taxon>
        <taxon>Lecanorineae</taxon>
        <taxon>Parmeliaceae</taxon>
        <taxon>Alectoria</taxon>
    </lineage>
</organism>
<dbReference type="AlphaFoldDB" id="A0A8H3G5N3"/>
<feature type="transmembrane region" description="Helical" evidence="5">
    <location>
        <begin position="45"/>
        <end position="66"/>
    </location>
</feature>
<feature type="transmembrane region" description="Helical" evidence="5">
    <location>
        <begin position="166"/>
        <end position="187"/>
    </location>
</feature>
<feature type="transmembrane region" description="Helical" evidence="5">
    <location>
        <begin position="132"/>
        <end position="154"/>
    </location>
</feature>
<accession>A0A8H3G5N3</accession>
<dbReference type="PANTHER" id="PTHR16201:SF37">
    <property type="entry name" value="PQ-LOOP REPEAT-CONTAINING PROTEIN"/>
    <property type="match status" value="1"/>
</dbReference>
<dbReference type="InterPro" id="IPR006603">
    <property type="entry name" value="PQ-loop_rpt"/>
</dbReference>
<keyword evidence="3 5" id="KW-1133">Transmembrane helix</keyword>
<sequence>MAPQTSIPVAANILGTIGTVFWCIQLLPQIWYNWKQKKTDGLPGLMMFLWAISAVPLGVYAIVQNFNLPIQIQPQVFCVFALFSWGQILVYNKKWTTWKATLVGTTVGITFGGVEAFLILTLRPLYDRQVAWPIMTVGIVAAILLAAGLLPPYFELWKRSGRVVGINFVFLAIDWLGAFFSLLGVVAQNTFDPLGGCLFIVCIFIEGGIFVSHGLWLFRTRKLRAAAKAAGHDLDDLPESDVYHVEVTRKGSIAASRDVERDEIARRGSLAVARDLERGEGTRVSVLQYSKDAITEESKSKAGVEVTCEEVRAGSCEGVQEIDYGTMEKVSAATRTRPGFKRQDTNMICFTEPQW</sequence>
<feature type="transmembrane region" description="Helical" evidence="5">
    <location>
        <begin position="6"/>
        <end position="24"/>
    </location>
</feature>
<reference evidence="6" key="1">
    <citation type="submission" date="2021-03" db="EMBL/GenBank/DDBJ databases">
        <authorList>
            <person name="Tagirdzhanova G."/>
        </authorList>
    </citation>
    <scope>NUCLEOTIDE SEQUENCE</scope>
</reference>
<dbReference type="OrthoDB" id="407617at2759"/>
<comment type="subcellular location">
    <subcellularLocation>
        <location evidence="1">Membrane</location>
        <topology evidence="1">Multi-pass membrane protein</topology>
    </subcellularLocation>
</comment>
<proteinExistence type="predicted"/>
<dbReference type="Pfam" id="PF04193">
    <property type="entry name" value="PQ-loop"/>
    <property type="match status" value="1"/>
</dbReference>
<dbReference type="Gene3D" id="1.20.1280.290">
    <property type="match status" value="1"/>
</dbReference>
<dbReference type="InterPro" id="IPR051415">
    <property type="entry name" value="LAAT-1"/>
</dbReference>
<evidence type="ECO:0000256" key="3">
    <source>
        <dbReference type="ARBA" id="ARBA00022989"/>
    </source>
</evidence>
<dbReference type="SMART" id="SM00679">
    <property type="entry name" value="CTNS"/>
    <property type="match status" value="2"/>
</dbReference>
<evidence type="ECO:0000256" key="4">
    <source>
        <dbReference type="ARBA" id="ARBA00023136"/>
    </source>
</evidence>
<feature type="transmembrane region" description="Helical" evidence="5">
    <location>
        <begin position="193"/>
        <end position="218"/>
    </location>
</feature>
<protein>
    <recommendedName>
        <fullName evidence="8">PQ loop repeat protein</fullName>
    </recommendedName>
</protein>
<evidence type="ECO:0000256" key="1">
    <source>
        <dbReference type="ARBA" id="ARBA00004141"/>
    </source>
</evidence>
<gene>
    <name evidence="6" type="ORF">ALECFALPRED_006229</name>
</gene>
<feature type="transmembrane region" description="Helical" evidence="5">
    <location>
        <begin position="102"/>
        <end position="126"/>
    </location>
</feature>
<name>A0A8H3G5N3_9LECA</name>
<dbReference type="PANTHER" id="PTHR16201">
    <property type="entry name" value="SEVEN TRANSMEMBRANE PROTEIN 1-RELATED"/>
    <property type="match status" value="1"/>
</dbReference>
<evidence type="ECO:0000256" key="5">
    <source>
        <dbReference type="SAM" id="Phobius"/>
    </source>
</evidence>
<dbReference type="GO" id="GO:0016020">
    <property type="term" value="C:membrane"/>
    <property type="evidence" value="ECO:0007669"/>
    <property type="project" value="UniProtKB-SubCell"/>
</dbReference>
<dbReference type="EMBL" id="CAJPDR010000399">
    <property type="protein sequence ID" value="CAF9935057.1"/>
    <property type="molecule type" value="Genomic_DNA"/>
</dbReference>
<keyword evidence="2 5" id="KW-0812">Transmembrane</keyword>
<keyword evidence="4 5" id="KW-0472">Membrane</keyword>
<keyword evidence="7" id="KW-1185">Reference proteome</keyword>
<comment type="caution">
    <text evidence="6">The sequence shown here is derived from an EMBL/GenBank/DDBJ whole genome shotgun (WGS) entry which is preliminary data.</text>
</comment>
<dbReference type="Proteomes" id="UP000664203">
    <property type="component" value="Unassembled WGS sequence"/>
</dbReference>
<evidence type="ECO:0008006" key="8">
    <source>
        <dbReference type="Google" id="ProtNLM"/>
    </source>
</evidence>
<evidence type="ECO:0000256" key="2">
    <source>
        <dbReference type="ARBA" id="ARBA00022692"/>
    </source>
</evidence>